<sequence>MASAARVARSLLRNTSTLNISSKAILRCLNSSAPCSTKSLVSLRSCLKETGLLNATRNSSLSSRVNFSKNFRVASALCNLAAMPLLAVESTGAGSDALDGSGSDDDGETWSQNSEEGYIGDDT</sequence>
<dbReference type="Proteomes" id="UP000515163">
    <property type="component" value="Unplaced"/>
</dbReference>
<dbReference type="KEGG" id="aten:116294337"/>
<gene>
    <name evidence="3" type="primary">LOC116294337</name>
</gene>
<keyword evidence="2" id="KW-1185">Reference proteome</keyword>
<dbReference type="OrthoDB" id="5980809at2759"/>
<evidence type="ECO:0000256" key="1">
    <source>
        <dbReference type="SAM" id="MobiDB-lite"/>
    </source>
</evidence>
<dbReference type="InParanoid" id="A0A6P8HYU0"/>
<dbReference type="GeneID" id="116294337"/>
<feature type="region of interest" description="Disordered" evidence="1">
    <location>
        <begin position="94"/>
        <end position="123"/>
    </location>
</feature>
<dbReference type="RefSeq" id="XP_031557782.1">
    <property type="nucleotide sequence ID" value="XM_031701922.1"/>
</dbReference>
<name>A0A6P8HYU0_ACTTE</name>
<reference evidence="3" key="1">
    <citation type="submission" date="2025-08" db="UniProtKB">
        <authorList>
            <consortium name="RefSeq"/>
        </authorList>
    </citation>
    <scope>IDENTIFICATION</scope>
    <source>
        <tissue evidence="3">Tentacle</tissue>
    </source>
</reference>
<accession>A0A6P8HYU0</accession>
<dbReference type="AlphaFoldDB" id="A0A6P8HYU0"/>
<evidence type="ECO:0000313" key="2">
    <source>
        <dbReference type="Proteomes" id="UP000515163"/>
    </source>
</evidence>
<protein>
    <submittedName>
        <fullName evidence="3">Uncharacterized protein LOC116294337</fullName>
    </submittedName>
</protein>
<evidence type="ECO:0000313" key="3">
    <source>
        <dbReference type="RefSeq" id="XP_031557782.1"/>
    </source>
</evidence>
<organism evidence="2 3">
    <name type="scientific">Actinia tenebrosa</name>
    <name type="common">Australian red waratah sea anemone</name>
    <dbReference type="NCBI Taxonomy" id="6105"/>
    <lineage>
        <taxon>Eukaryota</taxon>
        <taxon>Metazoa</taxon>
        <taxon>Cnidaria</taxon>
        <taxon>Anthozoa</taxon>
        <taxon>Hexacorallia</taxon>
        <taxon>Actiniaria</taxon>
        <taxon>Actiniidae</taxon>
        <taxon>Actinia</taxon>
    </lineage>
</organism>
<proteinExistence type="predicted"/>